<dbReference type="AlphaFoldDB" id="A0A2P2KZY2"/>
<sequence>MYLGNVSFFLFIQVRNHIENIKSFGLAFYGSWCFDHGSVLPVQMQVNAQCFTL</sequence>
<evidence type="ECO:0000313" key="1">
    <source>
        <dbReference type="EMBL" id="MBX11279.1"/>
    </source>
</evidence>
<protein>
    <submittedName>
        <fullName evidence="1">Uncharacterized protein MANES_06G064900</fullName>
    </submittedName>
</protein>
<accession>A0A2P2KZY2</accession>
<organism evidence="1">
    <name type="scientific">Rhizophora mucronata</name>
    <name type="common">Asiatic mangrove</name>
    <dbReference type="NCBI Taxonomy" id="61149"/>
    <lineage>
        <taxon>Eukaryota</taxon>
        <taxon>Viridiplantae</taxon>
        <taxon>Streptophyta</taxon>
        <taxon>Embryophyta</taxon>
        <taxon>Tracheophyta</taxon>
        <taxon>Spermatophyta</taxon>
        <taxon>Magnoliopsida</taxon>
        <taxon>eudicotyledons</taxon>
        <taxon>Gunneridae</taxon>
        <taxon>Pentapetalae</taxon>
        <taxon>rosids</taxon>
        <taxon>fabids</taxon>
        <taxon>Malpighiales</taxon>
        <taxon>Rhizophoraceae</taxon>
        <taxon>Rhizophora</taxon>
    </lineage>
</organism>
<dbReference type="EMBL" id="GGEC01030795">
    <property type="protein sequence ID" value="MBX11279.1"/>
    <property type="molecule type" value="Transcribed_RNA"/>
</dbReference>
<name>A0A2P2KZY2_RHIMU</name>
<proteinExistence type="predicted"/>
<reference evidence="1" key="1">
    <citation type="submission" date="2018-02" db="EMBL/GenBank/DDBJ databases">
        <title>Rhizophora mucronata_Transcriptome.</title>
        <authorList>
            <person name="Meera S.P."/>
            <person name="Sreeshan A."/>
            <person name="Augustine A."/>
        </authorList>
    </citation>
    <scope>NUCLEOTIDE SEQUENCE</scope>
    <source>
        <tissue evidence="1">Leaf</tissue>
    </source>
</reference>